<keyword evidence="1" id="KW-0472">Membrane</keyword>
<dbReference type="Proteomes" id="UP000020467">
    <property type="component" value="Unassembled WGS sequence"/>
</dbReference>
<keyword evidence="1" id="KW-0812">Transmembrane</keyword>
<proteinExistence type="predicted"/>
<evidence type="ECO:0000313" key="2">
    <source>
        <dbReference type="EMBL" id="EXF74720.1"/>
    </source>
</evidence>
<feature type="transmembrane region" description="Helical" evidence="1">
    <location>
        <begin position="509"/>
        <end position="528"/>
    </location>
</feature>
<dbReference type="eggNOG" id="ENOG502T4QX">
    <property type="taxonomic scope" value="Eukaryota"/>
</dbReference>
<dbReference type="OrthoDB" id="4851378at2759"/>
<name>A0A010QD45_9PEZI</name>
<dbReference type="AlphaFoldDB" id="A0A010QD45"/>
<dbReference type="EMBL" id="JARH01000946">
    <property type="protein sequence ID" value="EXF74720.1"/>
    <property type="molecule type" value="Genomic_DNA"/>
</dbReference>
<gene>
    <name evidence="2" type="ORF">CFIO01_12313</name>
</gene>
<protein>
    <submittedName>
        <fullName evidence="2">Uncharacterized protein</fullName>
    </submittedName>
</protein>
<sequence>MSLTLHSKKFDWDRPLVSFEWEDSSFIDTLIEAHEAAGTPLELFLGIPEHSPRHNYEFPILNAICPDHILAAIRDGTVVFPDKLVVWLHDRSLRNGSRSYSGVKTAAEFHRLLKLKRFGEDDEYNADVRLMHIPNPDQWALGPLILRASQLQIPVYRELFMKHFQGDSHIRMTFSFHLPFFAWRESKESQQDVRFTSDGVPIRETTDVSFLSTSLSGAETSNKIEDHEFLYEAQTSLAVFGWNRTIWTACALTDTYFYSDALNPNNEDLLVYYDDVEEIEWDAISMAELSVGRVSISDPREYFLMTLKIRGEKCKDEWRNVIYHMKIGVRKYLRAPHIPRLRQKQTLGNADDQADAIEKSEAWVKEVNSILTRLTETLSKTITAWDAFSSRDATFIERSFEPISSKNAQFLLYDIAVLADELRKIWVDLKGLEGLIEKFRAQVRYFPNYYHESHAEKLLILVAEKLSLHVAVGGNRAIVLQQWNITLLQFVSPLALAGSIMQSGIVFKPAILCFTVLTVVLSIITYGMRPAMTWYSQRTMSQDLGNRAGNGRLCDPLVELEAWSSGALPSVFLGSPRNRLSRSRTQEEVV</sequence>
<organism evidence="2 3">
    <name type="scientific">Colletotrichum fioriniae PJ7</name>
    <dbReference type="NCBI Taxonomy" id="1445577"/>
    <lineage>
        <taxon>Eukaryota</taxon>
        <taxon>Fungi</taxon>
        <taxon>Dikarya</taxon>
        <taxon>Ascomycota</taxon>
        <taxon>Pezizomycotina</taxon>
        <taxon>Sordariomycetes</taxon>
        <taxon>Hypocreomycetidae</taxon>
        <taxon>Glomerellales</taxon>
        <taxon>Glomerellaceae</taxon>
        <taxon>Colletotrichum</taxon>
        <taxon>Colletotrichum acutatum species complex</taxon>
    </lineage>
</organism>
<reference evidence="2 3" key="1">
    <citation type="submission" date="2014-02" db="EMBL/GenBank/DDBJ databases">
        <title>The genome sequence of Colletotrichum fioriniae PJ7.</title>
        <authorList>
            <person name="Baroncelli R."/>
            <person name="Thon M.R."/>
        </authorList>
    </citation>
    <scope>NUCLEOTIDE SEQUENCE [LARGE SCALE GENOMIC DNA]</scope>
    <source>
        <strain evidence="2 3">PJ7</strain>
    </source>
</reference>
<keyword evidence="1" id="KW-1133">Transmembrane helix</keyword>
<accession>A0A010QD45</accession>
<evidence type="ECO:0000313" key="3">
    <source>
        <dbReference type="Proteomes" id="UP000020467"/>
    </source>
</evidence>
<dbReference type="HOGENOM" id="CLU_438734_0_0_1"/>
<dbReference type="KEGG" id="cfj:CFIO01_12313"/>
<keyword evidence="3" id="KW-1185">Reference proteome</keyword>
<evidence type="ECO:0000256" key="1">
    <source>
        <dbReference type="SAM" id="Phobius"/>
    </source>
</evidence>
<comment type="caution">
    <text evidence="2">The sequence shown here is derived from an EMBL/GenBank/DDBJ whole genome shotgun (WGS) entry which is preliminary data.</text>
</comment>